<evidence type="ECO:0000313" key="4">
    <source>
        <dbReference type="EMBL" id="MBB5034724.1"/>
    </source>
</evidence>
<accession>A0A7W7YEP0</accession>
<dbReference type="InterPro" id="IPR050832">
    <property type="entry name" value="Bact_Acetyltransf"/>
</dbReference>
<dbReference type="EMBL" id="JACHIG010000011">
    <property type="protein sequence ID" value="MBB5034724.1"/>
    <property type="molecule type" value="Genomic_DNA"/>
</dbReference>
<keyword evidence="5" id="KW-1185">Reference proteome</keyword>
<dbReference type="SUPFAM" id="SSF55729">
    <property type="entry name" value="Acyl-CoA N-acyltransferases (Nat)"/>
    <property type="match status" value="1"/>
</dbReference>
<evidence type="ECO:0000259" key="3">
    <source>
        <dbReference type="PROSITE" id="PS51186"/>
    </source>
</evidence>
<dbReference type="InterPro" id="IPR016181">
    <property type="entry name" value="Acyl_CoA_acyltransferase"/>
</dbReference>
<dbReference type="Proteomes" id="UP000590740">
    <property type="component" value="Unassembled WGS sequence"/>
</dbReference>
<dbReference type="Pfam" id="PF00583">
    <property type="entry name" value="Acetyltransf_1"/>
    <property type="match status" value="1"/>
</dbReference>
<dbReference type="RefSeq" id="WP_184342811.1">
    <property type="nucleotide sequence ID" value="NZ_JACHIG010000011.1"/>
</dbReference>
<dbReference type="AlphaFoldDB" id="A0A7W7YEP0"/>
<keyword evidence="2" id="KW-0012">Acyltransferase</keyword>
<sequence length="359" mass="41871">MKHTAWINPPCPMLPEENRHYDHHDIQALQHDRGPRFYEVALHYAQSLWREGFPAKSILLINRALSLPLAADEPILAKWPLPYLALVWIMQHRVEGQFIGNPRRHWQHLATRMVEPNKELRTWRAWACWHLARLILPEAEFPADQRQIREEQVVEPTQEEIAAHLHRLSPARDEETWLHAVNTIQQQPRSALAARVRRIGPAELPVVQRLGHEIWHAYYPGIISEAQIRYMLSIWYQPGAMAHEMQARDVWYALVEVAGPRPVGYISFEKQLFEPVLFINKLYLLPEVHGHGLGVFTLRWAEERAREMECKIVRLRVNKKNAGAIRSYLRAGFRFTEDVVSDIGSGFVMDDYVMEKAVP</sequence>
<dbReference type="Gene3D" id="3.40.630.30">
    <property type="match status" value="1"/>
</dbReference>
<comment type="caution">
    <text evidence="4">The sequence shown here is derived from an EMBL/GenBank/DDBJ whole genome shotgun (WGS) entry which is preliminary data.</text>
</comment>
<name>A0A7W7YEP0_9BACT</name>
<dbReference type="CDD" id="cd04301">
    <property type="entry name" value="NAT_SF"/>
    <property type="match status" value="1"/>
</dbReference>
<evidence type="ECO:0000313" key="5">
    <source>
        <dbReference type="Proteomes" id="UP000590740"/>
    </source>
</evidence>
<dbReference type="GO" id="GO:0016747">
    <property type="term" value="F:acyltransferase activity, transferring groups other than amino-acyl groups"/>
    <property type="evidence" value="ECO:0007669"/>
    <property type="project" value="InterPro"/>
</dbReference>
<proteinExistence type="predicted"/>
<dbReference type="InterPro" id="IPR000182">
    <property type="entry name" value="GNAT_dom"/>
</dbReference>
<evidence type="ECO:0000256" key="2">
    <source>
        <dbReference type="ARBA" id="ARBA00023315"/>
    </source>
</evidence>
<keyword evidence="1 4" id="KW-0808">Transferase</keyword>
<gene>
    <name evidence="4" type="ORF">HNQ65_004332</name>
</gene>
<dbReference type="PROSITE" id="PS51186">
    <property type="entry name" value="GNAT"/>
    <property type="match status" value="1"/>
</dbReference>
<dbReference type="PANTHER" id="PTHR43877">
    <property type="entry name" value="AMINOALKYLPHOSPHONATE N-ACETYLTRANSFERASE-RELATED-RELATED"/>
    <property type="match status" value="1"/>
</dbReference>
<dbReference type="PANTHER" id="PTHR43877:SF2">
    <property type="entry name" value="AMINOALKYLPHOSPHONATE N-ACETYLTRANSFERASE-RELATED"/>
    <property type="match status" value="1"/>
</dbReference>
<reference evidence="4 5" key="1">
    <citation type="submission" date="2020-08" db="EMBL/GenBank/DDBJ databases">
        <title>Genomic Encyclopedia of Type Strains, Phase IV (KMG-IV): sequencing the most valuable type-strain genomes for metagenomic binning, comparative biology and taxonomic classification.</title>
        <authorList>
            <person name="Goeker M."/>
        </authorList>
    </citation>
    <scope>NUCLEOTIDE SEQUENCE [LARGE SCALE GENOMIC DNA]</scope>
    <source>
        <strain evidence="4 5">DSM 12252</strain>
    </source>
</reference>
<evidence type="ECO:0000256" key="1">
    <source>
        <dbReference type="ARBA" id="ARBA00022679"/>
    </source>
</evidence>
<organism evidence="4 5">
    <name type="scientific">Prosthecobacter vanneervenii</name>
    <dbReference type="NCBI Taxonomy" id="48466"/>
    <lineage>
        <taxon>Bacteria</taxon>
        <taxon>Pseudomonadati</taxon>
        <taxon>Verrucomicrobiota</taxon>
        <taxon>Verrucomicrobiia</taxon>
        <taxon>Verrucomicrobiales</taxon>
        <taxon>Verrucomicrobiaceae</taxon>
        <taxon>Prosthecobacter</taxon>
    </lineage>
</organism>
<protein>
    <submittedName>
        <fullName evidence="4">GNAT superfamily N-acetyltransferase</fullName>
    </submittedName>
</protein>
<feature type="domain" description="N-acetyltransferase" evidence="3">
    <location>
        <begin position="194"/>
        <end position="359"/>
    </location>
</feature>